<evidence type="ECO:0000313" key="3">
    <source>
        <dbReference type="EMBL" id="MBB6476524.1"/>
    </source>
</evidence>
<keyword evidence="4" id="KW-1185">Reference proteome</keyword>
<dbReference type="PROSITE" id="PS51257">
    <property type="entry name" value="PROKAR_LIPOPROTEIN"/>
    <property type="match status" value="1"/>
</dbReference>
<sequence>MTRTRPSAAFLLALLLGTAACAQAPGKDVASAGGSPAPGATQSAGLLAQGVRWARCLREHGVAQPDPEVVNGDGIRFGTYEKDSVDKDALKKAEQACKKYRPVLPAADMAVKLELGRLFARCMREEGVESYPDPEPDGGFDTREADEDPQAPRAREICQAKERSAAASARPSR</sequence>
<name>A0A7X0MAW9_9ACTN</name>
<dbReference type="Proteomes" id="UP000555564">
    <property type="component" value="Unassembled WGS sequence"/>
</dbReference>
<feature type="signal peptide" evidence="2">
    <location>
        <begin position="1"/>
        <end position="24"/>
    </location>
</feature>
<feature type="chain" id="PRO_5039367438" description="Lipoprotein" evidence="2">
    <location>
        <begin position="25"/>
        <end position="173"/>
    </location>
</feature>
<comment type="caution">
    <text evidence="3">The sequence shown here is derived from an EMBL/GenBank/DDBJ whole genome shotgun (WGS) entry which is preliminary data.</text>
</comment>
<gene>
    <name evidence="3" type="ORF">BJ992_005955</name>
</gene>
<evidence type="ECO:0000256" key="2">
    <source>
        <dbReference type="SAM" id="SignalP"/>
    </source>
</evidence>
<evidence type="ECO:0000313" key="4">
    <source>
        <dbReference type="Proteomes" id="UP000555564"/>
    </source>
</evidence>
<evidence type="ECO:0008006" key="5">
    <source>
        <dbReference type="Google" id="ProtNLM"/>
    </source>
</evidence>
<dbReference type="AlphaFoldDB" id="A0A7X0MAW9"/>
<feature type="compositionally biased region" description="Basic and acidic residues" evidence="1">
    <location>
        <begin position="153"/>
        <end position="164"/>
    </location>
</feature>
<protein>
    <recommendedName>
        <fullName evidence="5">Lipoprotein</fullName>
    </recommendedName>
</protein>
<reference evidence="3 4" key="1">
    <citation type="submission" date="2020-08" db="EMBL/GenBank/DDBJ databases">
        <title>Sequencing the genomes of 1000 actinobacteria strains.</title>
        <authorList>
            <person name="Klenk H.-P."/>
        </authorList>
    </citation>
    <scope>NUCLEOTIDE SEQUENCE [LARGE SCALE GENOMIC DNA]</scope>
    <source>
        <strain evidence="3 4">DSM 44936</strain>
    </source>
</reference>
<organism evidence="3 4">
    <name type="scientific">Sphaerisporangium rubeum</name>
    <dbReference type="NCBI Taxonomy" id="321317"/>
    <lineage>
        <taxon>Bacteria</taxon>
        <taxon>Bacillati</taxon>
        <taxon>Actinomycetota</taxon>
        <taxon>Actinomycetes</taxon>
        <taxon>Streptosporangiales</taxon>
        <taxon>Streptosporangiaceae</taxon>
        <taxon>Sphaerisporangium</taxon>
    </lineage>
</organism>
<feature type="region of interest" description="Disordered" evidence="1">
    <location>
        <begin position="127"/>
        <end position="173"/>
    </location>
</feature>
<evidence type="ECO:0000256" key="1">
    <source>
        <dbReference type="SAM" id="MobiDB-lite"/>
    </source>
</evidence>
<keyword evidence="2" id="KW-0732">Signal</keyword>
<accession>A0A7X0MAW9</accession>
<feature type="compositionally biased region" description="Acidic residues" evidence="1">
    <location>
        <begin position="132"/>
        <end position="149"/>
    </location>
</feature>
<dbReference type="RefSeq" id="WP_184986615.1">
    <property type="nucleotide sequence ID" value="NZ_BAAALO010000010.1"/>
</dbReference>
<dbReference type="EMBL" id="JACHIU010000001">
    <property type="protein sequence ID" value="MBB6476524.1"/>
    <property type="molecule type" value="Genomic_DNA"/>
</dbReference>
<proteinExistence type="predicted"/>